<proteinExistence type="predicted"/>
<organism evidence="1 2">
    <name type="scientific">Candidatus Lambdaproteobacteria bacterium RIFOXYD2_FULL_56_26</name>
    <dbReference type="NCBI Taxonomy" id="1817773"/>
    <lineage>
        <taxon>Bacteria</taxon>
        <taxon>Pseudomonadati</taxon>
        <taxon>Pseudomonadota</taxon>
        <taxon>Candidatus Lambdaproteobacteria</taxon>
    </lineage>
</organism>
<dbReference type="EMBL" id="MFNF01000008">
    <property type="protein sequence ID" value="OGH03978.1"/>
    <property type="molecule type" value="Genomic_DNA"/>
</dbReference>
<protein>
    <submittedName>
        <fullName evidence="1">Uncharacterized protein</fullName>
    </submittedName>
</protein>
<comment type="caution">
    <text evidence="1">The sequence shown here is derived from an EMBL/GenBank/DDBJ whole genome shotgun (WGS) entry which is preliminary data.</text>
</comment>
<sequence>MDPKAAKGGSMKRKFITRRRKSRSFNPGHEELAMAVNEFVKHGGQIKQIIATDSNLPEFLEHKDERAVDEFLMSTLP</sequence>
<accession>A0A1F6H0Q1</accession>
<dbReference type="AlphaFoldDB" id="A0A1F6H0Q1"/>
<evidence type="ECO:0000313" key="1">
    <source>
        <dbReference type="EMBL" id="OGH03978.1"/>
    </source>
</evidence>
<name>A0A1F6H0Q1_9PROT</name>
<reference evidence="1 2" key="1">
    <citation type="journal article" date="2016" name="Nat. Commun.">
        <title>Thousands of microbial genomes shed light on interconnected biogeochemical processes in an aquifer system.</title>
        <authorList>
            <person name="Anantharaman K."/>
            <person name="Brown C.T."/>
            <person name="Hug L.A."/>
            <person name="Sharon I."/>
            <person name="Castelle C.J."/>
            <person name="Probst A.J."/>
            <person name="Thomas B.C."/>
            <person name="Singh A."/>
            <person name="Wilkins M.J."/>
            <person name="Karaoz U."/>
            <person name="Brodie E.L."/>
            <person name="Williams K.H."/>
            <person name="Hubbard S.S."/>
            <person name="Banfield J.F."/>
        </authorList>
    </citation>
    <scope>NUCLEOTIDE SEQUENCE [LARGE SCALE GENOMIC DNA]</scope>
</reference>
<evidence type="ECO:0000313" key="2">
    <source>
        <dbReference type="Proteomes" id="UP000177583"/>
    </source>
</evidence>
<gene>
    <name evidence="1" type="ORF">A2557_11170</name>
</gene>
<dbReference type="Proteomes" id="UP000177583">
    <property type="component" value="Unassembled WGS sequence"/>
</dbReference>